<evidence type="ECO:0000313" key="2">
    <source>
        <dbReference type="EMBL" id="MBL7252936.1"/>
    </source>
</evidence>
<evidence type="ECO:0000256" key="1">
    <source>
        <dbReference type="SAM" id="Phobius"/>
    </source>
</evidence>
<keyword evidence="1" id="KW-1133">Transmembrane helix</keyword>
<feature type="transmembrane region" description="Helical" evidence="1">
    <location>
        <begin position="28"/>
        <end position="55"/>
    </location>
</feature>
<protein>
    <submittedName>
        <fullName evidence="2">Uncharacterized protein</fullName>
    </submittedName>
</protein>
<evidence type="ECO:0000313" key="3">
    <source>
        <dbReference type="Proteomes" id="UP000598996"/>
    </source>
</evidence>
<organism evidence="2 3">
    <name type="scientific">Paractinoplanes lichenicola</name>
    <dbReference type="NCBI Taxonomy" id="2802976"/>
    <lineage>
        <taxon>Bacteria</taxon>
        <taxon>Bacillati</taxon>
        <taxon>Actinomycetota</taxon>
        <taxon>Actinomycetes</taxon>
        <taxon>Micromonosporales</taxon>
        <taxon>Micromonosporaceae</taxon>
        <taxon>Paractinoplanes</taxon>
    </lineage>
</organism>
<proteinExistence type="predicted"/>
<keyword evidence="1" id="KW-0472">Membrane</keyword>
<comment type="caution">
    <text evidence="2">The sequence shown here is derived from an EMBL/GenBank/DDBJ whole genome shotgun (WGS) entry which is preliminary data.</text>
</comment>
<keyword evidence="1" id="KW-0812">Transmembrane</keyword>
<gene>
    <name evidence="2" type="ORF">JKJ07_01285</name>
</gene>
<dbReference type="EMBL" id="JAENHO010000001">
    <property type="protein sequence ID" value="MBL7252936.1"/>
    <property type="molecule type" value="Genomic_DNA"/>
</dbReference>
<sequence length="58" mass="6286">MSDIDDTRRLRVAQKPVFTDWRGLRRRVVVAIGIVVGTALAGWLVLIVAGVLLAARSG</sequence>
<accession>A0ABS1VE40</accession>
<dbReference type="RefSeq" id="WP_202989282.1">
    <property type="nucleotide sequence ID" value="NZ_JAENHO010000001.1"/>
</dbReference>
<dbReference type="Proteomes" id="UP000598996">
    <property type="component" value="Unassembled WGS sequence"/>
</dbReference>
<name>A0ABS1VE40_9ACTN</name>
<reference evidence="2 3" key="1">
    <citation type="submission" date="2021-01" db="EMBL/GenBank/DDBJ databases">
        <title>Actinoplanes sp. nov. LDG1-01 isolated from lichen.</title>
        <authorList>
            <person name="Saeng-In P."/>
            <person name="Phongsopitanun W."/>
            <person name="Kanchanasin P."/>
            <person name="Yuki M."/>
            <person name="Kudo T."/>
            <person name="Ohkuma M."/>
            <person name="Tanasupawat S."/>
        </authorList>
    </citation>
    <scope>NUCLEOTIDE SEQUENCE [LARGE SCALE GENOMIC DNA]</scope>
    <source>
        <strain evidence="2 3">LDG1-01</strain>
    </source>
</reference>
<keyword evidence="3" id="KW-1185">Reference proteome</keyword>